<evidence type="ECO:0000256" key="1">
    <source>
        <dbReference type="SAM" id="SignalP"/>
    </source>
</evidence>
<organism evidence="3 4">
    <name type="scientific">Nonomuraea aridisoli</name>
    <dbReference type="NCBI Taxonomy" id="2070368"/>
    <lineage>
        <taxon>Bacteria</taxon>
        <taxon>Bacillati</taxon>
        <taxon>Actinomycetota</taxon>
        <taxon>Actinomycetes</taxon>
        <taxon>Streptosporangiales</taxon>
        <taxon>Streptosporangiaceae</taxon>
        <taxon>Nonomuraea</taxon>
    </lineage>
</organism>
<dbReference type="PANTHER" id="PTHR46825:SF7">
    <property type="entry name" value="D-ALANYL-D-ALANINE CARBOXYPEPTIDASE"/>
    <property type="match status" value="1"/>
</dbReference>
<dbReference type="GO" id="GO:0016787">
    <property type="term" value="F:hydrolase activity"/>
    <property type="evidence" value="ECO:0007669"/>
    <property type="project" value="UniProtKB-KW"/>
</dbReference>
<sequence>MAMRVRWRAGVLACLMAGVLTVAAPSQAGVVSAGDRALVQEALDTMVAAGAPGVLARVDDADGHWIATSGVGDLRTGEAVPRHGRFRVASLTKSVIATIVLQLVEEGRLSLDRPVGAWLPGVVAGADRITVRQLLNHTSGLADYVAHPEFEDPMVYGGRTYRPEQLVGYAEELGPVSEPGRRFAYSNAGYIVLGLLVERVTGHPLATEVSRRVLRPAGMSHSYLPLTDPVIRGPHATGYHLPGGVDPAAPGALRPITELNPSFAWAAYGLVSDARDMNRFYQALFGGRLVGEESLRRMREGVGTPQAPVFPYYGLGLEAAGLTCGVMWGATGSVPGYQTLAFADGSGERRMTISMNVQRKDPAVAPLIFAAIDALNRYFCGTAYAVPAA</sequence>
<reference evidence="3 4" key="1">
    <citation type="submission" date="2018-01" db="EMBL/GenBank/DDBJ databases">
        <title>Draft genome sequence of Nonomuraea sp. KC333.</title>
        <authorList>
            <person name="Sahin N."/>
            <person name="Saygin H."/>
            <person name="Ay H."/>
        </authorList>
    </citation>
    <scope>NUCLEOTIDE SEQUENCE [LARGE SCALE GENOMIC DNA]</scope>
    <source>
        <strain evidence="3 4">KC333</strain>
    </source>
</reference>
<dbReference type="Proteomes" id="UP000249304">
    <property type="component" value="Unassembled WGS sequence"/>
</dbReference>
<dbReference type="SUPFAM" id="SSF56601">
    <property type="entry name" value="beta-lactamase/transpeptidase-like"/>
    <property type="match status" value="1"/>
</dbReference>
<dbReference type="AlphaFoldDB" id="A0A2W2EUN6"/>
<dbReference type="InterPro" id="IPR012338">
    <property type="entry name" value="Beta-lactam/transpept-like"/>
</dbReference>
<proteinExistence type="predicted"/>
<gene>
    <name evidence="3" type="ORF">C1J01_09195</name>
</gene>
<dbReference type="OrthoDB" id="3499702at2"/>
<feature type="signal peptide" evidence="1">
    <location>
        <begin position="1"/>
        <end position="28"/>
    </location>
</feature>
<protein>
    <submittedName>
        <fullName evidence="3">Serine hydrolase</fullName>
    </submittedName>
</protein>
<evidence type="ECO:0000313" key="4">
    <source>
        <dbReference type="Proteomes" id="UP000249304"/>
    </source>
</evidence>
<feature type="chain" id="PRO_5039104160" evidence="1">
    <location>
        <begin position="29"/>
        <end position="389"/>
    </location>
</feature>
<dbReference type="InterPro" id="IPR001466">
    <property type="entry name" value="Beta-lactam-related"/>
</dbReference>
<accession>A0A2W2EUN6</accession>
<feature type="domain" description="Beta-lactamase-related" evidence="2">
    <location>
        <begin position="44"/>
        <end position="361"/>
    </location>
</feature>
<dbReference type="EMBL" id="POUD01000025">
    <property type="protein sequence ID" value="PZG20509.1"/>
    <property type="molecule type" value="Genomic_DNA"/>
</dbReference>
<name>A0A2W2EUN6_9ACTN</name>
<comment type="caution">
    <text evidence="3">The sequence shown here is derived from an EMBL/GenBank/DDBJ whole genome shotgun (WGS) entry which is preliminary data.</text>
</comment>
<dbReference type="InterPro" id="IPR050491">
    <property type="entry name" value="AmpC-like"/>
</dbReference>
<dbReference type="Gene3D" id="3.40.710.10">
    <property type="entry name" value="DD-peptidase/beta-lactamase superfamily"/>
    <property type="match status" value="1"/>
</dbReference>
<evidence type="ECO:0000259" key="2">
    <source>
        <dbReference type="Pfam" id="PF00144"/>
    </source>
</evidence>
<dbReference type="Pfam" id="PF00144">
    <property type="entry name" value="Beta-lactamase"/>
    <property type="match status" value="1"/>
</dbReference>
<keyword evidence="1" id="KW-0732">Signal</keyword>
<keyword evidence="4" id="KW-1185">Reference proteome</keyword>
<keyword evidence="3" id="KW-0378">Hydrolase</keyword>
<dbReference type="PANTHER" id="PTHR46825">
    <property type="entry name" value="D-ALANYL-D-ALANINE-CARBOXYPEPTIDASE/ENDOPEPTIDASE AMPH"/>
    <property type="match status" value="1"/>
</dbReference>
<evidence type="ECO:0000313" key="3">
    <source>
        <dbReference type="EMBL" id="PZG20509.1"/>
    </source>
</evidence>